<evidence type="ECO:0000313" key="2">
    <source>
        <dbReference type="Proteomes" id="UP000095743"/>
    </source>
</evidence>
<reference evidence="1 2" key="1">
    <citation type="submission" date="2016-09" db="EMBL/GenBank/DDBJ databases">
        <title>Genomic analysis reveals versatility of anaerobic energy metabolism of Geosporobacter ferrireducens IRF9 of phylum Firmicutes.</title>
        <authorList>
            <person name="Kim S.-J."/>
        </authorList>
    </citation>
    <scope>NUCLEOTIDE SEQUENCE [LARGE SCALE GENOMIC DNA]</scope>
    <source>
        <strain evidence="1 2">IRF9</strain>
    </source>
</reference>
<dbReference type="InterPro" id="IPR002933">
    <property type="entry name" value="Peptidase_M20"/>
</dbReference>
<dbReference type="AlphaFoldDB" id="A0A1D8GFN6"/>
<dbReference type="SUPFAM" id="SSF53187">
    <property type="entry name" value="Zn-dependent exopeptidases"/>
    <property type="match status" value="1"/>
</dbReference>
<dbReference type="Gene3D" id="3.40.630.10">
    <property type="entry name" value="Zn peptidases"/>
    <property type="match status" value="1"/>
</dbReference>
<name>A0A1D8GFN6_9FIRM</name>
<dbReference type="OrthoDB" id="9815360at2"/>
<proteinExistence type="predicted"/>
<evidence type="ECO:0008006" key="3">
    <source>
        <dbReference type="Google" id="ProtNLM"/>
    </source>
</evidence>
<dbReference type="Proteomes" id="UP000095743">
    <property type="component" value="Chromosome"/>
</dbReference>
<keyword evidence="2" id="KW-1185">Reference proteome</keyword>
<dbReference type="InterPro" id="IPR012166">
    <property type="entry name" value="Uncharacterised_RocB"/>
</dbReference>
<dbReference type="PANTHER" id="PTHR43808">
    <property type="entry name" value="ACETYLORNITHINE DEACETYLASE"/>
    <property type="match status" value="1"/>
</dbReference>
<sequence>MKSEIYTRLLKLTSCPSITETQGEQDMAIGIYEMLRENPYFQSHPDHLLLHSIEKYNLYGVMALLKHPKSTNKTVILISHFDVVGVEEFGFLKDYAFDAEAYTEKLKEVKLPPEVQEDLHSGQWLFGRGTMDMKCGLAIHMELLKHYSSNFEALDCNLLLLTVPDEEGNSKGMLGCAPKLAEWAAQYELDYQVVINTEPFFPLYTGDTRKYLYTGSVGKLLPMFFCVGKETHVGEPYSGFNPNLILSEIHRLLEVNPEYCEKLGDFVSPPPTCLKHKDLKDAYSVQIPRTAVAYYNWIVLQDGPEAVLEKMKKIAYDAAATVLKERQDRLTQFKQLSSYRIKDSKWQIDVKTFAEVFQIVLDTHGNHFQHHLDHQISQWMASGIRDERELTIRIVDETYSYYPDKNPLIILLFAPPYYPSALNENNTEKEKKVLQEIQDLIQYSKDQFGVEFFCCPTFPGLSDNSYFGIKNGTKITEALKPNMPVWGISYDLPAEALEQLNVPVINIGVLGKDAHKYTERLHLPFSLEVTPKLLMYYLERL</sequence>
<dbReference type="GO" id="GO:0016787">
    <property type="term" value="F:hydrolase activity"/>
    <property type="evidence" value="ECO:0007669"/>
    <property type="project" value="InterPro"/>
</dbReference>
<dbReference type="PANTHER" id="PTHR43808:SF27">
    <property type="entry name" value="PROTEIN ROCB"/>
    <property type="match status" value="1"/>
</dbReference>
<dbReference type="Pfam" id="PF01546">
    <property type="entry name" value="Peptidase_M20"/>
    <property type="match status" value="1"/>
</dbReference>
<organism evidence="1 2">
    <name type="scientific">Geosporobacter ferrireducens</name>
    <dbReference type="NCBI Taxonomy" id="1424294"/>
    <lineage>
        <taxon>Bacteria</taxon>
        <taxon>Bacillati</taxon>
        <taxon>Bacillota</taxon>
        <taxon>Clostridia</taxon>
        <taxon>Peptostreptococcales</taxon>
        <taxon>Thermotaleaceae</taxon>
        <taxon>Geosporobacter</taxon>
    </lineage>
</organism>
<dbReference type="RefSeq" id="WP_069975711.1">
    <property type="nucleotide sequence ID" value="NZ_CP017269.1"/>
</dbReference>
<accession>A0A1D8GFN6</accession>
<gene>
    <name evidence="1" type="ORF">Gferi_09040</name>
</gene>
<evidence type="ECO:0000313" key="1">
    <source>
        <dbReference type="EMBL" id="AOT69714.1"/>
    </source>
</evidence>
<dbReference type="STRING" id="1424294.Gferi_09040"/>
<protein>
    <recommendedName>
        <fullName evidence="3">Peptidase M20</fullName>
    </recommendedName>
</protein>
<dbReference type="EMBL" id="CP017269">
    <property type="protein sequence ID" value="AOT69714.1"/>
    <property type="molecule type" value="Genomic_DNA"/>
</dbReference>
<dbReference type="KEGG" id="gfe:Gferi_09040"/>
<dbReference type="PIRSF" id="PIRSF010386">
    <property type="entry name" value="RocB"/>
    <property type="match status" value="1"/>
</dbReference>
<dbReference type="InterPro" id="IPR050072">
    <property type="entry name" value="Peptidase_M20A"/>
</dbReference>